<evidence type="ECO:0000313" key="2">
    <source>
        <dbReference type="EMBL" id="KAF7304088.1"/>
    </source>
</evidence>
<comment type="caution">
    <text evidence="2">The sequence shown here is derived from an EMBL/GenBank/DDBJ whole genome shotgun (WGS) entry which is preliminary data.</text>
</comment>
<evidence type="ECO:0000256" key="1">
    <source>
        <dbReference type="SAM" id="Phobius"/>
    </source>
</evidence>
<sequence>MVLCLSLYSLLPSRLCDTNATMSSSKVLTPRPPLNRARKEAQAARRRQIRAVILVILAACGLYMLSQSQLAVATSTSLVGACRSLSGGTFTSILDPKQSPHSWDLPNNLTISTCQPWTNQRAVYRNPEENEESNAGPLTAFAAETRIFIPQRALNDSIVLLRRTRGPTSKTVQETGKVAYMQAPPETDSDSEIETIFDQDDVPVHVGVYHSDPQVLDGLRVCTLAKEDEPESIVGFGVFRDTTYDRNQCLALLDVLRVHKPEVTRWMHVVNQLVFPRPDGDDSDPLVVNGLLSDFGGEYEQDFSPIWDSSEARIVFNSLDVDGKKASGPVV</sequence>
<dbReference type="Proteomes" id="UP000636479">
    <property type="component" value="Unassembled WGS sequence"/>
</dbReference>
<keyword evidence="1" id="KW-0472">Membrane</keyword>
<dbReference type="GeneID" id="59345655"/>
<dbReference type="RefSeq" id="XP_037221060.1">
    <property type="nucleotide sequence ID" value="XM_037363139.1"/>
</dbReference>
<dbReference type="OrthoDB" id="10452608at2759"/>
<name>A0A8H6SRW0_9AGAR</name>
<keyword evidence="1" id="KW-0812">Transmembrane</keyword>
<evidence type="ECO:0000313" key="3">
    <source>
        <dbReference type="Proteomes" id="UP000636479"/>
    </source>
</evidence>
<dbReference type="EMBL" id="JACAZF010000005">
    <property type="protein sequence ID" value="KAF7304088.1"/>
    <property type="molecule type" value="Genomic_DNA"/>
</dbReference>
<gene>
    <name evidence="2" type="ORF">MIND_00640300</name>
</gene>
<protein>
    <submittedName>
        <fullName evidence="2">Uncharacterized protein</fullName>
    </submittedName>
</protein>
<proteinExistence type="predicted"/>
<dbReference type="AlphaFoldDB" id="A0A8H6SRW0"/>
<organism evidence="2 3">
    <name type="scientific">Mycena indigotica</name>
    <dbReference type="NCBI Taxonomy" id="2126181"/>
    <lineage>
        <taxon>Eukaryota</taxon>
        <taxon>Fungi</taxon>
        <taxon>Dikarya</taxon>
        <taxon>Basidiomycota</taxon>
        <taxon>Agaricomycotina</taxon>
        <taxon>Agaricomycetes</taxon>
        <taxon>Agaricomycetidae</taxon>
        <taxon>Agaricales</taxon>
        <taxon>Marasmiineae</taxon>
        <taxon>Mycenaceae</taxon>
        <taxon>Mycena</taxon>
    </lineage>
</organism>
<keyword evidence="1" id="KW-1133">Transmembrane helix</keyword>
<accession>A0A8H6SRW0</accession>
<keyword evidence="3" id="KW-1185">Reference proteome</keyword>
<reference evidence="2" key="1">
    <citation type="submission" date="2020-05" db="EMBL/GenBank/DDBJ databases">
        <title>Mycena genomes resolve the evolution of fungal bioluminescence.</title>
        <authorList>
            <person name="Tsai I.J."/>
        </authorList>
    </citation>
    <scope>NUCLEOTIDE SEQUENCE</scope>
    <source>
        <strain evidence="2">171206Taipei</strain>
    </source>
</reference>
<feature type="transmembrane region" description="Helical" evidence="1">
    <location>
        <begin position="48"/>
        <end position="66"/>
    </location>
</feature>